<comment type="similarity">
    <text evidence="1">Belongs to the bacterial solute-binding protein 5 family.</text>
</comment>
<evidence type="ECO:0000256" key="3">
    <source>
        <dbReference type="SAM" id="SignalP"/>
    </source>
</evidence>
<comment type="caution">
    <text evidence="5">The sequence shown here is derived from an EMBL/GenBank/DDBJ whole genome shotgun (WGS) entry which is preliminary data.</text>
</comment>
<dbReference type="CDD" id="cd08509">
    <property type="entry name" value="PBP2_TmCBP_oligosaccharides_like"/>
    <property type="match status" value="1"/>
</dbReference>
<dbReference type="GO" id="GO:1904680">
    <property type="term" value="F:peptide transmembrane transporter activity"/>
    <property type="evidence" value="ECO:0007669"/>
    <property type="project" value="TreeGrafter"/>
</dbReference>
<sequence length="558" mass="62792">MLANINKTKLALAVVAAATAFTAPVATASEKSQLTIVPDFYPTMVRNFNPFLATNLRTTTEFVYEPLVIFNQMQGNEPVMRLAKDYYMSDDLMKVTFEIRDGVKWSDGKAFTADDVVYSFDLVKNKPELDQIGINKWVKSVKQDGNKVIFELTAANSNVPFEISKVPVVPKHIWSKVKNPTTFTNETPVGTGPFTEIETFTPQLYVQCRNPNYWDNANLDVDCLRVPQIANNDQLLTKIINSELDWTSSFIPDIDSTYAAANPNHKYWYPAAGTMSFMLNYKSPKAGNNEAINNVDFRRAFSMAIDRQTIIDIAFYGAGTPNDYASGLGDSFKSWSDEAVHNKYKAFNTYNIKGAKDLLTKAGFKDLDGDGFVESPKGEKIELEVQSPNGWTDFNNTVQLGVEQLQEAGINAKARTPDFAVYNESMLKGTYDVAFTNYFHGADPHLYWDSAYNSRLQKGDGMPRFAMHYFQNAQLDSLLDSFYKTADKGEQIKIAHSIQKIIAENQVTIPVISGANNFQYNEARFTGWWNEKNPKGRPMVWAGVQERLLQVLDLKPKA</sequence>
<dbReference type="AlphaFoldDB" id="A0A0D8PBE7"/>
<dbReference type="Gene3D" id="3.40.190.10">
    <property type="entry name" value="Periplasmic binding protein-like II"/>
    <property type="match status" value="1"/>
</dbReference>
<evidence type="ECO:0000313" key="5">
    <source>
        <dbReference type="EMBL" id="PSV97607.1"/>
    </source>
</evidence>
<dbReference type="Pfam" id="PF00496">
    <property type="entry name" value="SBP_bac_5"/>
    <property type="match status" value="1"/>
</dbReference>
<dbReference type="InterPro" id="IPR039424">
    <property type="entry name" value="SBP_5"/>
</dbReference>
<dbReference type="Gene3D" id="3.90.76.10">
    <property type="entry name" value="Dipeptide-binding Protein, Domain 1"/>
    <property type="match status" value="1"/>
</dbReference>
<keyword evidence="7" id="KW-1185">Reference proteome</keyword>
<dbReference type="STRING" id="56192.UB38_03285"/>
<evidence type="ECO:0000313" key="7">
    <source>
        <dbReference type="Proteomes" id="UP000241190"/>
    </source>
</evidence>
<dbReference type="PANTHER" id="PTHR30290:SF38">
    <property type="entry name" value="D,D-DIPEPTIDE-BINDING PERIPLASMIC PROTEIN DDPA-RELATED"/>
    <property type="match status" value="1"/>
</dbReference>
<dbReference type="RefSeq" id="WP_045036010.1">
    <property type="nucleotide sequence ID" value="NZ_CAMQYU010000008.1"/>
</dbReference>
<dbReference type="OrthoDB" id="9801912at2"/>
<dbReference type="InterPro" id="IPR030678">
    <property type="entry name" value="Peptide/Ni-bd"/>
</dbReference>
<dbReference type="GO" id="GO:0043190">
    <property type="term" value="C:ATP-binding cassette (ABC) transporter complex"/>
    <property type="evidence" value="ECO:0007669"/>
    <property type="project" value="InterPro"/>
</dbReference>
<evidence type="ECO:0000256" key="1">
    <source>
        <dbReference type="ARBA" id="ARBA00005695"/>
    </source>
</evidence>
<keyword evidence="2 3" id="KW-0732">Signal</keyword>
<dbReference type="EMBL" id="PYOP01000008">
    <property type="protein sequence ID" value="PSW98486.1"/>
    <property type="molecule type" value="Genomic_DNA"/>
</dbReference>
<evidence type="ECO:0000256" key="2">
    <source>
        <dbReference type="ARBA" id="ARBA00022729"/>
    </source>
</evidence>
<dbReference type="EMBL" id="PYLW01000006">
    <property type="protein sequence ID" value="PSV97607.1"/>
    <property type="molecule type" value="Genomic_DNA"/>
</dbReference>
<reference evidence="5 8" key="1">
    <citation type="submission" date="2018-01" db="EMBL/GenBank/DDBJ databases">
        <title>Whole genome sequencing of Histamine producing bacteria.</title>
        <authorList>
            <person name="Butler K."/>
        </authorList>
    </citation>
    <scope>NUCLEOTIDE SEQUENCE [LARGE SCALE GENOMIC DNA]</scope>
    <source>
        <strain evidence="6 7">ATCC 51761</strain>
        <strain evidence="5 8">NCIMB 13481</strain>
    </source>
</reference>
<name>A0A0D8PBE7_9GAMM</name>
<gene>
    <name evidence="5" type="ORF">C9I88_08235</name>
    <name evidence="6" type="ORF">C9J52_07090</name>
</gene>
<dbReference type="Gene3D" id="3.10.105.10">
    <property type="entry name" value="Dipeptide-binding Protein, Domain 3"/>
    <property type="match status" value="1"/>
</dbReference>
<proteinExistence type="inferred from homology"/>
<evidence type="ECO:0000259" key="4">
    <source>
        <dbReference type="Pfam" id="PF00496"/>
    </source>
</evidence>
<dbReference type="InterPro" id="IPR000914">
    <property type="entry name" value="SBP_5_dom"/>
</dbReference>
<dbReference type="PIRSF" id="PIRSF002741">
    <property type="entry name" value="MppA"/>
    <property type="match status" value="1"/>
</dbReference>
<feature type="domain" description="Solute-binding protein family 5" evidence="4">
    <location>
        <begin position="77"/>
        <end position="449"/>
    </location>
</feature>
<organism evidence="5 8">
    <name type="scientific">Photobacterium iliopiscarium</name>
    <dbReference type="NCBI Taxonomy" id="56192"/>
    <lineage>
        <taxon>Bacteria</taxon>
        <taxon>Pseudomonadati</taxon>
        <taxon>Pseudomonadota</taxon>
        <taxon>Gammaproteobacteria</taxon>
        <taxon>Vibrionales</taxon>
        <taxon>Vibrionaceae</taxon>
        <taxon>Photobacterium</taxon>
    </lineage>
</organism>
<feature type="chain" id="PRO_5030006016" evidence="3">
    <location>
        <begin position="29"/>
        <end position="558"/>
    </location>
</feature>
<protein>
    <submittedName>
        <fullName evidence="5">ABC transporter substrate-binding protein</fullName>
    </submittedName>
</protein>
<dbReference type="GeneID" id="93548993"/>
<dbReference type="GO" id="GO:0042938">
    <property type="term" value="P:dipeptide transport"/>
    <property type="evidence" value="ECO:0007669"/>
    <property type="project" value="TreeGrafter"/>
</dbReference>
<dbReference type="GO" id="GO:0030288">
    <property type="term" value="C:outer membrane-bounded periplasmic space"/>
    <property type="evidence" value="ECO:0007669"/>
    <property type="project" value="TreeGrafter"/>
</dbReference>
<evidence type="ECO:0000313" key="8">
    <source>
        <dbReference type="Proteomes" id="UP000241954"/>
    </source>
</evidence>
<dbReference type="PANTHER" id="PTHR30290">
    <property type="entry name" value="PERIPLASMIC BINDING COMPONENT OF ABC TRANSPORTER"/>
    <property type="match status" value="1"/>
</dbReference>
<dbReference type="Proteomes" id="UP000241954">
    <property type="component" value="Unassembled WGS sequence"/>
</dbReference>
<dbReference type="Proteomes" id="UP000241190">
    <property type="component" value="Unassembled WGS sequence"/>
</dbReference>
<evidence type="ECO:0000313" key="6">
    <source>
        <dbReference type="EMBL" id="PSW98486.1"/>
    </source>
</evidence>
<accession>A0A0D8PBE7</accession>
<feature type="signal peptide" evidence="3">
    <location>
        <begin position="1"/>
        <end position="28"/>
    </location>
</feature>
<dbReference type="SUPFAM" id="SSF53850">
    <property type="entry name" value="Periplasmic binding protein-like II"/>
    <property type="match status" value="1"/>
</dbReference>